<dbReference type="AlphaFoldDB" id="A0A1V6TF10"/>
<comment type="caution">
    <text evidence="6">The sequence shown here is derived from an EMBL/GenBank/DDBJ whole genome shotgun (WGS) entry which is preliminary data.</text>
</comment>
<evidence type="ECO:0000256" key="3">
    <source>
        <dbReference type="ARBA" id="ARBA00022614"/>
    </source>
</evidence>
<dbReference type="EMBL" id="MLKD01000007">
    <property type="protein sequence ID" value="OQE24644.1"/>
    <property type="molecule type" value="Genomic_DNA"/>
</dbReference>
<evidence type="ECO:0000256" key="2">
    <source>
        <dbReference type="ARBA" id="ARBA00022490"/>
    </source>
</evidence>
<feature type="region of interest" description="Disordered" evidence="5">
    <location>
        <begin position="640"/>
        <end position="659"/>
    </location>
</feature>
<keyword evidence="3" id="KW-0433">Leucine-rich repeat</keyword>
<dbReference type="PANTHER" id="PTHR15454">
    <property type="entry name" value="NISCHARIN RELATED"/>
    <property type="match status" value="1"/>
</dbReference>
<feature type="compositionally biased region" description="Low complexity" evidence="5">
    <location>
        <begin position="97"/>
        <end position="114"/>
    </location>
</feature>
<dbReference type="Gene3D" id="3.80.10.10">
    <property type="entry name" value="Ribonuclease Inhibitor"/>
    <property type="match status" value="1"/>
</dbReference>
<feature type="compositionally biased region" description="Low complexity" evidence="5">
    <location>
        <begin position="431"/>
        <end position="442"/>
    </location>
</feature>
<feature type="region of interest" description="Disordered" evidence="5">
    <location>
        <begin position="336"/>
        <end position="451"/>
    </location>
</feature>
<dbReference type="FunFam" id="3.80.10.10:FF:000273">
    <property type="entry name" value="Leucine Rich Repeat domain protein"/>
    <property type="match status" value="1"/>
</dbReference>
<organism evidence="6 7">
    <name type="scientific">Penicillium steckii</name>
    <dbReference type="NCBI Taxonomy" id="303698"/>
    <lineage>
        <taxon>Eukaryota</taxon>
        <taxon>Fungi</taxon>
        <taxon>Dikarya</taxon>
        <taxon>Ascomycota</taxon>
        <taxon>Pezizomycotina</taxon>
        <taxon>Eurotiomycetes</taxon>
        <taxon>Eurotiomycetidae</taxon>
        <taxon>Eurotiales</taxon>
        <taxon>Aspergillaceae</taxon>
        <taxon>Penicillium</taxon>
    </lineage>
</organism>
<keyword evidence="7" id="KW-1185">Reference proteome</keyword>
<protein>
    <recommendedName>
        <fullName evidence="8">Leucine Rich Repeat domain protein</fullName>
    </recommendedName>
</protein>
<dbReference type="InterPro" id="IPR032675">
    <property type="entry name" value="LRR_dom_sf"/>
</dbReference>
<feature type="compositionally biased region" description="Low complexity" evidence="5">
    <location>
        <begin position="758"/>
        <end position="769"/>
    </location>
</feature>
<dbReference type="SUPFAM" id="SSF52058">
    <property type="entry name" value="L domain-like"/>
    <property type="match status" value="1"/>
</dbReference>
<evidence type="ECO:0000256" key="1">
    <source>
        <dbReference type="ARBA" id="ARBA00004496"/>
    </source>
</evidence>
<evidence type="ECO:0000256" key="5">
    <source>
        <dbReference type="SAM" id="MobiDB-lite"/>
    </source>
</evidence>
<dbReference type="OrthoDB" id="676979at2759"/>
<accession>A0A1V6TF10</accession>
<dbReference type="InterPro" id="IPR001611">
    <property type="entry name" value="Leu-rich_rpt"/>
</dbReference>
<proteinExistence type="predicted"/>
<keyword evidence="2" id="KW-0963">Cytoplasm</keyword>
<evidence type="ECO:0000256" key="4">
    <source>
        <dbReference type="ARBA" id="ARBA00022737"/>
    </source>
</evidence>
<reference evidence="7" key="1">
    <citation type="journal article" date="2017" name="Nat. Microbiol.">
        <title>Global analysis of biosynthetic gene clusters reveals vast potential of secondary metabolite production in Penicillium species.</title>
        <authorList>
            <person name="Nielsen J.C."/>
            <person name="Grijseels S."/>
            <person name="Prigent S."/>
            <person name="Ji B."/>
            <person name="Dainat J."/>
            <person name="Nielsen K.F."/>
            <person name="Frisvad J.C."/>
            <person name="Workman M."/>
            <person name="Nielsen J."/>
        </authorList>
    </citation>
    <scope>NUCLEOTIDE SEQUENCE [LARGE SCALE GENOMIC DNA]</scope>
    <source>
        <strain evidence="7">IBT 24891</strain>
    </source>
</reference>
<dbReference type="Proteomes" id="UP000191285">
    <property type="component" value="Unassembled WGS sequence"/>
</dbReference>
<dbReference type="PROSITE" id="PS51450">
    <property type="entry name" value="LRR"/>
    <property type="match status" value="4"/>
</dbReference>
<dbReference type="STRING" id="303698.A0A1V6TF10"/>
<dbReference type="GO" id="GO:0005737">
    <property type="term" value="C:cytoplasm"/>
    <property type="evidence" value="ECO:0007669"/>
    <property type="project" value="UniProtKB-SubCell"/>
</dbReference>
<gene>
    <name evidence="6" type="ORF">PENSTE_c007G06095</name>
</gene>
<evidence type="ECO:0000313" key="6">
    <source>
        <dbReference type="EMBL" id="OQE24644.1"/>
    </source>
</evidence>
<name>A0A1V6TF10_9EURO</name>
<dbReference type="PANTHER" id="PTHR15454:SF69">
    <property type="entry name" value="SERINE_THREONINE-PROTEIN KINASE 11-INTERACTING PROTEIN"/>
    <property type="match status" value="1"/>
</dbReference>
<evidence type="ECO:0008006" key="8">
    <source>
        <dbReference type="Google" id="ProtNLM"/>
    </source>
</evidence>
<feature type="compositionally biased region" description="Basic residues" evidence="5">
    <location>
        <begin position="415"/>
        <end position="430"/>
    </location>
</feature>
<comment type="subcellular location">
    <subcellularLocation>
        <location evidence="1">Cytoplasm</location>
    </subcellularLocation>
</comment>
<feature type="region of interest" description="Disordered" evidence="5">
    <location>
        <begin position="94"/>
        <end position="114"/>
    </location>
</feature>
<feature type="compositionally biased region" description="Polar residues" evidence="5">
    <location>
        <begin position="340"/>
        <end position="357"/>
    </location>
</feature>
<feature type="region of interest" description="Disordered" evidence="5">
    <location>
        <begin position="756"/>
        <end position="783"/>
    </location>
</feature>
<evidence type="ECO:0000313" key="7">
    <source>
        <dbReference type="Proteomes" id="UP000191285"/>
    </source>
</evidence>
<keyword evidence="4" id="KW-0677">Repeat</keyword>
<dbReference type="Pfam" id="PF13855">
    <property type="entry name" value="LRR_8"/>
    <property type="match status" value="1"/>
</dbReference>
<sequence>MPAGRANSSHRLGDTLLFLLRGRASENVASFWLYLLSHPLQSSSGWILALLDSSPIMEKLNTEDGQLFIKNLASFVRTHEKALANALQLRRQSKNVTTSQSTANSTSSNGSSFSSTSLTLASALSFGTLKFTSQSIKPAKLTLTPHHLFYLLSQFEDLSIAVGPMNVRLENIHTEVSQSYVSFLNKPQRSKGDGASIHSVSSVRSVMSGMSGLWSSFGLGSKDSSSKTERAKVALEADLKYLYSAFTKIPCLRLAPDHRACLIRGYEEFPFDTAVPLHSFKNLSALEIIDIDYRSFYGWDRLSEQLRTLSIKRAHLDDPADLLTRIVLDDIDKRRRRSAKSQQSPPLGWVNNNNTQPVRAPDHTSLSAPGSPIAETALASSTSPRSAPMIRGASEGGKARARADSISPSRPATKQSHHRHTRGQSARIRRTGSGSSNSSDTSAGYRTGSSSTILPGVLPSSKWPFLRHLGLPDNSLTSISAASLAPVANTLNSLDLSSNLLTEIPDSLASLMALRALNLSHCMIESLHSLSRNPLPAITALNLRGNRLRSLAGIERLLSLERLDLRDNNLMDPTELARLTSLPEIREIWVSGNPFTKTHSGYRVVIMNLFRRTPGYSEDIIVDGRGPGYTERKQLADRVAEPEGAPVVRSNVPDPSTVVHKPTNVSVIQGTPLPKPKEDEVEVQNKNTQRIDHDMGTGRRKKVNRRKIADVSTQNPFTTDGLGSSGPSLPPVLPTQPVYSPISPPINLPYDQQWKVDSATQSGSSSIQSPVKPTLSSTSSHVQPAVIQPGPGKEWALDEALCRQQLEALRQEVGQNWITVLGDHPWDKSQNNLSGNLTPNGLDHSPIPAASIVRTTSHAILSGGHALGG</sequence>